<gene>
    <name evidence="10" type="ORF">KK062_28065</name>
</gene>
<sequence>MLSAPDRNARRLKTLFIVSLTLYIGIQVWLVSSPIPFLSDSANYVRYARLALGEHTYYPNPQSLYSAWIVAPVYINYTAVILDVFENTYVILWFNIVLNLVQLALVVLIVRRWYGEVAGYVAAFLYMLYLNNLGLVMQNVTELMFGIFMLASIYYYTGKKKTSNAILCGIFTGLALGVRPTAMALVLVYILIYLYDLYTRKYEHKQIALILAGVACYCFAMGMLSKRNIGQFEYTSTTGPSNLIMSAIPEANGVFYGQFFKTDSTYRAISTYPERDKYLLQRSKQYIAEHPLEWVGLIPRKIYATFVFDGWALEYLLGSSDWNLNTYLKGDATVKQEFQHLPVLTQVKFWVFNVWQQVLYGVMMVIFLYQLYRLIRATGRREEYLINLFILVGVGLSIVSSVGNPRYKYNFLIAAILVISPVIAKWLGRRAHAISMPD</sequence>
<keyword evidence="2" id="KW-1003">Cell membrane</keyword>
<keyword evidence="6 8" id="KW-1133">Transmembrane helix</keyword>
<dbReference type="GO" id="GO:0005886">
    <property type="term" value="C:plasma membrane"/>
    <property type="evidence" value="ECO:0007669"/>
    <property type="project" value="UniProtKB-SubCell"/>
</dbReference>
<feature type="transmembrane region" description="Helical" evidence="8">
    <location>
        <begin position="354"/>
        <end position="372"/>
    </location>
</feature>
<name>A0AAP2E310_9BACT</name>
<evidence type="ECO:0000256" key="5">
    <source>
        <dbReference type="ARBA" id="ARBA00022692"/>
    </source>
</evidence>
<feature type="transmembrane region" description="Helical" evidence="8">
    <location>
        <begin position="92"/>
        <end position="111"/>
    </location>
</feature>
<dbReference type="PANTHER" id="PTHR33908:SF11">
    <property type="entry name" value="MEMBRANE PROTEIN"/>
    <property type="match status" value="1"/>
</dbReference>
<evidence type="ECO:0000256" key="6">
    <source>
        <dbReference type="ARBA" id="ARBA00022989"/>
    </source>
</evidence>
<feature type="transmembrane region" description="Helical" evidence="8">
    <location>
        <begin position="409"/>
        <end position="428"/>
    </location>
</feature>
<keyword evidence="11" id="KW-1185">Reference proteome</keyword>
<dbReference type="EC" id="2.4.-.-" evidence="10"/>
<evidence type="ECO:0000259" key="9">
    <source>
        <dbReference type="Pfam" id="PF13231"/>
    </source>
</evidence>
<dbReference type="GO" id="GO:0016763">
    <property type="term" value="F:pentosyltransferase activity"/>
    <property type="evidence" value="ECO:0007669"/>
    <property type="project" value="TreeGrafter"/>
</dbReference>
<evidence type="ECO:0000256" key="2">
    <source>
        <dbReference type="ARBA" id="ARBA00022475"/>
    </source>
</evidence>
<keyword evidence="7 8" id="KW-0472">Membrane</keyword>
<comment type="caution">
    <text evidence="10">The sequence shown here is derived from an EMBL/GenBank/DDBJ whole genome shotgun (WGS) entry which is preliminary data.</text>
</comment>
<reference evidence="10 11" key="1">
    <citation type="submission" date="2021-05" db="EMBL/GenBank/DDBJ databases">
        <title>A Polyphasic approach of four new species of the genus Ohtaekwangia: Ohtaekwangia histidinii sp. nov., Ohtaekwangia cretensis sp. nov., Ohtaekwangia indiensis sp. nov., Ohtaekwangia reichenbachii sp. nov. from diverse environment.</title>
        <authorList>
            <person name="Octaviana S."/>
        </authorList>
    </citation>
    <scope>NUCLEOTIDE SEQUENCE [LARGE SCALE GENOMIC DNA]</scope>
    <source>
        <strain evidence="10 11">PWU5</strain>
    </source>
</reference>
<evidence type="ECO:0000256" key="8">
    <source>
        <dbReference type="SAM" id="Phobius"/>
    </source>
</evidence>
<evidence type="ECO:0000256" key="3">
    <source>
        <dbReference type="ARBA" id="ARBA00022676"/>
    </source>
</evidence>
<dbReference type="EMBL" id="JAHESE010000051">
    <property type="protein sequence ID" value="MBT1712130.1"/>
    <property type="molecule type" value="Genomic_DNA"/>
</dbReference>
<feature type="transmembrane region" description="Helical" evidence="8">
    <location>
        <begin position="140"/>
        <end position="157"/>
    </location>
</feature>
<organism evidence="10 11">
    <name type="scientific">Dawidia cretensis</name>
    <dbReference type="NCBI Taxonomy" id="2782350"/>
    <lineage>
        <taxon>Bacteria</taxon>
        <taxon>Pseudomonadati</taxon>
        <taxon>Bacteroidota</taxon>
        <taxon>Cytophagia</taxon>
        <taxon>Cytophagales</taxon>
        <taxon>Chryseotaleaceae</taxon>
        <taxon>Dawidia</taxon>
    </lineage>
</organism>
<evidence type="ECO:0000256" key="4">
    <source>
        <dbReference type="ARBA" id="ARBA00022679"/>
    </source>
</evidence>
<dbReference type="RefSeq" id="WP_254087698.1">
    <property type="nucleotide sequence ID" value="NZ_JAHESE010000051.1"/>
</dbReference>
<evidence type="ECO:0000313" key="11">
    <source>
        <dbReference type="Proteomes" id="UP001319080"/>
    </source>
</evidence>
<dbReference type="Pfam" id="PF13231">
    <property type="entry name" value="PMT_2"/>
    <property type="match status" value="1"/>
</dbReference>
<feature type="transmembrane region" description="Helical" evidence="8">
    <location>
        <begin position="169"/>
        <end position="195"/>
    </location>
</feature>
<proteinExistence type="predicted"/>
<comment type="subcellular location">
    <subcellularLocation>
        <location evidence="1">Cell membrane</location>
        <topology evidence="1">Multi-pass membrane protein</topology>
    </subcellularLocation>
</comment>
<keyword evidence="3 10" id="KW-0328">Glycosyltransferase</keyword>
<feature type="domain" description="Glycosyltransferase RgtA/B/C/D-like" evidence="9">
    <location>
        <begin position="79"/>
        <end position="219"/>
    </location>
</feature>
<feature type="transmembrane region" description="Helical" evidence="8">
    <location>
        <begin position="207"/>
        <end position="224"/>
    </location>
</feature>
<feature type="transmembrane region" description="Helical" evidence="8">
    <location>
        <begin position="65"/>
        <end position="85"/>
    </location>
</feature>
<dbReference type="InterPro" id="IPR038731">
    <property type="entry name" value="RgtA/B/C-like"/>
</dbReference>
<keyword evidence="5 8" id="KW-0812">Transmembrane</keyword>
<dbReference type="Proteomes" id="UP001319080">
    <property type="component" value="Unassembled WGS sequence"/>
</dbReference>
<dbReference type="InterPro" id="IPR050297">
    <property type="entry name" value="LipidA_mod_glycosyltrf_83"/>
</dbReference>
<evidence type="ECO:0000256" key="7">
    <source>
        <dbReference type="ARBA" id="ARBA00023136"/>
    </source>
</evidence>
<feature type="transmembrane region" description="Helical" evidence="8">
    <location>
        <begin position="117"/>
        <end position="133"/>
    </location>
</feature>
<feature type="transmembrane region" description="Helical" evidence="8">
    <location>
        <begin position="12"/>
        <end position="31"/>
    </location>
</feature>
<dbReference type="GO" id="GO:0009103">
    <property type="term" value="P:lipopolysaccharide biosynthetic process"/>
    <property type="evidence" value="ECO:0007669"/>
    <property type="project" value="UniProtKB-ARBA"/>
</dbReference>
<feature type="transmembrane region" description="Helical" evidence="8">
    <location>
        <begin position="384"/>
        <end position="403"/>
    </location>
</feature>
<accession>A0AAP2E310</accession>
<evidence type="ECO:0000256" key="1">
    <source>
        <dbReference type="ARBA" id="ARBA00004651"/>
    </source>
</evidence>
<dbReference type="PANTHER" id="PTHR33908">
    <property type="entry name" value="MANNOSYLTRANSFERASE YKCB-RELATED"/>
    <property type="match status" value="1"/>
</dbReference>
<evidence type="ECO:0000313" key="10">
    <source>
        <dbReference type="EMBL" id="MBT1712130.1"/>
    </source>
</evidence>
<dbReference type="AlphaFoldDB" id="A0AAP2E310"/>
<protein>
    <submittedName>
        <fullName evidence="10">Glycosyltransferase family 39 protein</fullName>
        <ecNumber evidence="10">2.4.-.-</ecNumber>
    </submittedName>
</protein>
<keyword evidence="4 10" id="KW-0808">Transferase</keyword>